<dbReference type="PANTHER" id="PTHR45138:SF9">
    <property type="entry name" value="DIGUANYLATE CYCLASE DGCM-RELATED"/>
    <property type="match status" value="1"/>
</dbReference>
<dbReference type="SUPFAM" id="SSF55073">
    <property type="entry name" value="Nucleotide cyclase"/>
    <property type="match status" value="1"/>
</dbReference>
<feature type="transmembrane region" description="Helical" evidence="4">
    <location>
        <begin position="90"/>
        <end position="109"/>
    </location>
</feature>
<feature type="transmembrane region" description="Helical" evidence="4">
    <location>
        <begin position="162"/>
        <end position="183"/>
    </location>
</feature>
<dbReference type="InterPro" id="IPR029787">
    <property type="entry name" value="Nucleotide_cyclase"/>
</dbReference>
<organism evidence="6 7">
    <name type="scientific">Salinivibrio kushneri</name>
    <dbReference type="NCBI Taxonomy" id="1908198"/>
    <lineage>
        <taxon>Bacteria</taxon>
        <taxon>Pseudomonadati</taxon>
        <taxon>Pseudomonadota</taxon>
        <taxon>Gammaproteobacteria</taxon>
        <taxon>Vibrionales</taxon>
        <taxon>Vibrionaceae</taxon>
        <taxon>Salinivibrio</taxon>
    </lineage>
</organism>
<reference evidence="6" key="1">
    <citation type="submission" date="2022-09" db="EMBL/GenBank/DDBJ databases">
        <authorList>
            <person name="Li Z.-J."/>
        </authorList>
    </citation>
    <scope>NUCLEOTIDE SEQUENCE</scope>
    <source>
        <strain evidence="6">TGB11</strain>
        <plasmid evidence="6">unnamed</plasmid>
    </source>
</reference>
<dbReference type="EC" id="2.7.7.65" evidence="1"/>
<evidence type="ECO:0000256" key="1">
    <source>
        <dbReference type="ARBA" id="ARBA00012528"/>
    </source>
</evidence>
<feature type="transmembrane region" description="Helical" evidence="4">
    <location>
        <begin position="121"/>
        <end position="142"/>
    </location>
</feature>
<feature type="region of interest" description="Disordered" evidence="3">
    <location>
        <begin position="341"/>
        <end position="362"/>
    </location>
</feature>
<dbReference type="RefSeq" id="WP_269580165.1">
    <property type="nucleotide sequence ID" value="NZ_CP114589.1"/>
</dbReference>
<dbReference type="AlphaFoldDB" id="A0AA47LSS1"/>
<keyword evidence="4" id="KW-0472">Membrane</keyword>
<feature type="transmembrane region" description="Helical" evidence="4">
    <location>
        <begin position="195"/>
        <end position="226"/>
    </location>
</feature>
<dbReference type="GO" id="GO:1902201">
    <property type="term" value="P:negative regulation of bacterial-type flagellum-dependent cell motility"/>
    <property type="evidence" value="ECO:0007669"/>
    <property type="project" value="TreeGrafter"/>
</dbReference>
<dbReference type="GO" id="GO:0052621">
    <property type="term" value="F:diguanylate cyclase activity"/>
    <property type="evidence" value="ECO:0007669"/>
    <property type="project" value="UniProtKB-EC"/>
</dbReference>
<evidence type="ECO:0000256" key="3">
    <source>
        <dbReference type="SAM" id="MobiDB-lite"/>
    </source>
</evidence>
<dbReference type="Gene3D" id="3.30.70.270">
    <property type="match status" value="1"/>
</dbReference>
<feature type="transmembrane region" description="Helical" evidence="4">
    <location>
        <begin position="60"/>
        <end position="78"/>
    </location>
</feature>
<keyword evidence="6" id="KW-0614">Plasmid</keyword>
<dbReference type="SMART" id="SM00267">
    <property type="entry name" value="GGDEF"/>
    <property type="match status" value="1"/>
</dbReference>
<feature type="transmembrane region" description="Helical" evidence="4">
    <location>
        <begin position="35"/>
        <end position="53"/>
    </location>
</feature>
<sequence>MGFLRSSVVRMGTPIVLLLLLAASYQPLIASLAPYYNLIYAAPYFLLFTALLLSHLFKSARVGMMVVILLAGYTVILTRLQSPLNHGTTYMEYLLLTVALPINLLYMIIVRDQKLTSRFGLFFFLAIGMEIGWCALLVQQFGELSTYLHQHPVLVRVTSVSPMPLLLIVLLSILVCVSTIRLLRKNSIEDHAAFVSVLCGVTTLVFFNVPFISSLIFSLAGVLLIANQVSLSHQLAFIDGLTEIAGRRALEDELKHLGRQYTLAMLDVDHFKKFNDKYGHETGDDVLKLVAKHMAHCEGGASAFRYGGEEFTLLFKGKTTEHCLPFLDALREDIANYPLVLRDESRPHDDKQGRQKRGHASGKKPVNITVSIGYADASQADTPDEVLQLADKALYKAKEAGRNCIKGSV</sequence>
<feature type="domain" description="GGDEF" evidence="5">
    <location>
        <begin position="259"/>
        <end position="409"/>
    </location>
</feature>
<feature type="transmembrane region" description="Helical" evidence="4">
    <location>
        <begin position="12"/>
        <end position="29"/>
    </location>
</feature>
<evidence type="ECO:0000313" key="7">
    <source>
        <dbReference type="Proteomes" id="UP001164748"/>
    </source>
</evidence>
<evidence type="ECO:0000259" key="5">
    <source>
        <dbReference type="PROSITE" id="PS50887"/>
    </source>
</evidence>
<dbReference type="GO" id="GO:0043709">
    <property type="term" value="P:cell adhesion involved in single-species biofilm formation"/>
    <property type="evidence" value="ECO:0007669"/>
    <property type="project" value="TreeGrafter"/>
</dbReference>
<comment type="catalytic activity">
    <reaction evidence="2">
        <text>2 GTP = 3',3'-c-di-GMP + 2 diphosphate</text>
        <dbReference type="Rhea" id="RHEA:24898"/>
        <dbReference type="ChEBI" id="CHEBI:33019"/>
        <dbReference type="ChEBI" id="CHEBI:37565"/>
        <dbReference type="ChEBI" id="CHEBI:58805"/>
        <dbReference type="EC" id="2.7.7.65"/>
    </reaction>
</comment>
<dbReference type="NCBIfam" id="TIGR00254">
    <property type="entry name" value="GGDEF"/>
    <property type="match status" value="1"/>
</dbReference>
<dbReference type="PROSITE" id="PS50887">
    <property type="entry name" value="GGDEF"/>
    <property type="match status" value="1"/>
</dbReference>
<keyword evidence="4" id="KW-1133">Transmembrane helix</keyword>
<dbReference type="InterPro" id="IPR000160">
    <property type="entry name" value="GGDEF_dom"/>
</dbReference>
<dbReference type="Proteomes" id="UP001164748">
    <property type="component" value="Plasmid unnamed"/>
</dbReference>
<dbReference type="InterPro" id="IPR043128">
    <property type="entry name" value="Rev_trsase/Diguanyl_cyclase"/>
</dbReference>
<dbReference type="GO" id="GO:0005886">
    <property type="term" value="C:plasma membrane"/>
    <property type="evidence" value="ECO:0007669"/>
    <property type="project" value="TreeGrafter"/>
</dbReference>
<gene>
    <name evidence="6" type="ORF">N8M53_15085</name>
</gene>
<dbReference type="CDD" id="cd01949">
    <property type="entry name" value="GGDEF"/>
    <property type="match status" value="1"/>
</dbReference>
<dbReference type="InterPro" id="IPR050469">
    <property type="entry name" value="Diguanylate_Cyclase"/>
</dbReference>
<proteinExistence type="predicted"/>
<accession>A0AA47LSS1</accession>
<evidence type="ECO:0000256" key="2">
    <source>
        <dbReference type="ARBA" id="ARBA00034247"/>
    </source>
</evidence>
<dbReference type="EMBL" id="CP114589">
    <property type="protein sequence ID" value="WBA10129.1"/>
    <property type="molecule type" value="Genomic_DNA"/>
</dbReference>
<evidence type="ECO:0000313" key="6">
    <source>
        <dbReference type="EMBL" id="WBA10129.1"/>
    </source>
</evidence>
<evidence type="ECO:0000256" key="4">
    <source>
        <dbReference type="SAM" id="Phobius"/>
    </source>
</evidence>
<geneLocation type="plasmid" evidence="6 7">
    <name>unnamed</name>
</geneLocation>
<dbReference type="PANTHER" id="PTHR45138">
    <property type="entry name" value="REGULATORY COMPONENTS OF SENSORY TRANSDUCTION SYSTEM"/>
    <property type="match status" value="1"/>
</dbReference>
<dbReference type="Pfam" id="PF00990">
    <property type="entry name" value="GGDEF"/>
    <property type="match status" value="1"/>
</dbReference>
<name>A0AA47LSS1_9GAMM</name>
<keyword evidence="4" id="KW-0812">Transmembrane</keyword>
<feature type="compositionally biased region" description="Basic and acidic residues" evidence="3">
    <location>
        <begin position="341"/>
        <end position="353"/>
    </location>
</feature>
<protein>
    <recommendedName>
        <fullName evidence="1">diguanylate cyclase</fullName>
        <ecNumber evidence="1">2.7.7.65</ecNumber>
    </recommendedName>
</protein>